<feature type="transmembrane region" description="Helical" evidence="6">
    <location>
        <begin position="70"/>
        <end position="89"/>
    </location>
</feature>
<dbReference type="SUPFAM" id="SSF103481">
    <property type="entry name" value="Multidrug resistance efflux transporter EmrE"/>
    <property type="match status" value="1"/>
</dbReference>
<evidence type="ECO:0000256" key="3">
    <source>
        <dbReference type="ARBA" id="ARBA00022989"/>
    </source>
</evidence>
<evidence type="ECO:0000256" key="4">
    <source>
        <dbReference type="ARBA" id="ARBA00023136"/>
    </source>
</evidence>
<feature type="compositionally biased region" description="Acidic residues" evidence="5">
    <location>
        <begin position="106"/>
        <end position="116"/>
    </location>
</feature>
<keyword evidence="2 6" id="KW-0812">Transmembrane</keyword>
<feature type="region of interest" description="Disordered" evidence="5">
    <location>
        <begin position="94"/>
        <end position="116"/>
    </location>
</feature>
<evidence type="ECO:0000256" key="2">
    <source>
        <dbReference type="ARBA" id="ARBA00022692"/>
    </source>
</evidence>
<keyword evidence="3 6" id="KW-1133">Transmembrane helix</keyword>
<dbReference type="GO" id="GO:0016020">
    <property type="term" value="C:membrane"/>
    <property type="evidence" value="ECO:0007669"/>
    <property type="project" value="InterPro"/>
</dbReference>
<dbReference type="GO" id="GO:0022857">
    <property type="term" value="F:transmembrane transporter activity"/>
    <property type="evidence" value="ECO:0007669"/>
    <property type="project" value="InterPro"/>
</dbReference>
<dbReference type="PANTHER" id="PTHR31218">
    <property type="entry name" value="WAT1-RELATED PROTEIN"/>
    <property type="match status" value="1"/>
</dbReference>
<comment type="subcellular location">
    <subcellularLocation>
        <location evidence="1">Membrane</location>
        <topology evidence="1">Multi-pass membrane protein</topology>
    </subcellularLocation>
</comment>
<dbReference type="InterPro" id="IPR030184">
    <property type="entry name" value="WAT1-related"/>
</dbReference>
<dbReference type="InterPro" id="IPR037185">
    <property type="entry name" value="EmrE-like"/>
</dbReference>
<reference evidence="7" key="1">
    <citation type="journal article" date="2021" name="Front. Plant Sci.">
        <title>Chromosome-Scale Genome Assembly for Chinese Sour Jujube and Insights Into Its Genome Evolution and Domestication Signature.</title>
        <authorList>
            <person name="Shen L.-Y."/>
            <person name="Luo H."/>
            <person name="Wang X.-L."/>
            <person name="Wang X.-M."/>
            <person name="Qiu X.-J."/>
            <person name="Liu H."/>
            <person name="Zhou S.-S."/>
            <person name="Jia K.-H."/>
            <person name="Nie S."/>
            <person name="Bao Y.-T."/>
            <person name="Zhang R.-G."/>
            <person name="Yun Q.-Z."/>
            <person name="Chai Y.-H."/>
            <person name="Lu J.-Y."/>
            <person name="Li Y."/>
            <person name="Zhao S.-W."/>
            <person name="Mao J.-F."/>
            <person name="Jia S.-G."/>
            <person name="Mao Y.-M."/>
        </authorList>
    </citation>
    <scope>NUCLEOTIDE SEQUENCE</scope>
    <source>
        <strain evidence="7">AT0</strain>
        <tissue evidence="7">Leaf</tissue>
    </source>
</reference>
<evidence type="ECO:0000256" key="1">
    <source>
        <dbReference type="ARBA" id="ARBA00004141"/>
    </source>
</evidence>
<accession>A0A978VLW7</accession>
<proteinExistence type="predicted"/>
<feature type="compositionally biased region" description="Basic and acidic residues" evidence="5">
    <location>
        <begin position="94"/>
        <end position="105"/>
    </location>
</feature>
<dbReference type="Proteomes" id="UP000813462">
    <property type="component" value="Unassembled WGS sequence"/>
</dbReference>
<feature type="transmembrane region" description="Helical" evidence="6">
    <location>
        <begin position="16"/>
        <end position="37"/>
    </location>
</feature>
<feature type="transmembrane region" description="Helical" evidence="6">
    <location>
        <begin position="44"/>
        <end position="64"/>
    </location>
</feature>
<evidence type="ECO:0008006" key="9">
    <source>
        <dbReference type="Google" id="ProtNLM"/>
    </source>
</evidence>
<gene>
    <name evidence="7" type="ORF">FEM48_Zijuj04G0200000</name>
</gene>
<name>A0A978VLW7_ZIZJJ</name>
<comment type="caution">
    <text evidence="7">The sequence shown here is derived from an EMBL/GenBank/DDBJ whole genome shotgun (WGS) entry which is preliminary data.</text>
</comment>
<evidence type="ECO:0000256" key="6">
    <source>
        <dbReference type="SAM" id="Phobius"/>
    </source>
</evidence>
<protein>
    <recommendedName>
        <fullName evidence="9">WAT1-related protein</fullName>
    </recommendedName>
</protein>
<dbReference type="AlphaFoldDB" id="A0A978VLW7"/>
<organism evidence="7 8">
    <name type="scientific">Ziziphus jujuba var. spinosa</name>
    <dbReference type="NCBI Taxonomy" id="714518"/>
    <lineage>
        <taxon>Eukaryota</taxon>
        <taxon>Viridiplantae</taxon>
        <taxon>Streptophyta</taxon>
        <taxon>Embryophyta</taxon>
        <taxon>Tracheophyta</taxon>
        <taxon>Spermatophyta</taxon>
        <taxon>Magnoliopsida</taxon>
        <taxon>eudicotyledons</taxon>
        <taxon>Gunneridae</taxon>
        <taxon>Pentapetalae</taxon>
        <taxon>rosids</taxon>
        <taxon>fabids</taxon>
        <taxon>Rosales</taxon>
        <taxon>Rhamnaceae</taxon>
        <taxon>Paliureae</taxon>
        <taxon>Ziziphus</taxon>
    </lineage>
</organism>
<evidence type="ECO:0000313" key="8">
    <source>
        <dbReference type="Proteomes" id="UP000813462"/>
    </source>
</evidence>
<sequence>MERSWNDWEIGWDMRLFIVSCSGIVGYGVTVTLIAWCVQVRGPVYLAAFNPLMLLLVFFMGTVALDENLFLGRIVGAILIVRGLYILLWGKHKEDKEDREHRKQEDQDESDGVELL</sequence>
<keyword evidence="4 6" id="KW-0472">Membrane</keyword>
<evidence type="ECO:0000313" key="7">
    <source>
        <dbReference type="EMBL" id="KAH7534086.1"/>
    </source>
</evidence>
<evidence type="ECO:0000256" key="5">
    <source>
        <dbReference type="SAM" id="MobiDB-lite"/>
    </source>
</evidence>
<dbReference type="EMBL" id="JAEACU010000004">
    <property type="protein sequence ID" value="KAH7534086.1"/>
    <property type="molecule type" value="Genomic_DNA"/>
</dbReference>